<sequence>MSSRKSQSIKQRRHWFTSCFRDGRILIADSMYRSLSLEGKTQLIELYSQVALDPLDVVTFLDVDQQPNNSDCGVYAIANAYELLDGNASLMHAYENSVMRAHLAMCLQRGFFSQFPRKGC</sequence>
<dbReference type="Proteomes" id="UP000824782">
    <property type="component" value="Unassembled WGS sequence"/>
</dbReference>
<keyword evidence="2" id="KW-1185">Reference proteome</keyword>
<dbReference type="EMBL" id="WNYA01003345">
    <property type="protein sequence ID" value="KAG8543494.1"/>
    <property type="molecule type" value="Genomic_DNA"/>
</dbReference>
<evidence type="ECO:0008006" key="3">
    <source>
        <dbReference type="Google" id="ProtNLM"/>
    </source>
</evidence>
<proteinExistence type="predicted"/>
<dbReference type="AlphaFoldDB" id="A0AAV6Z7Y3"/>
<evidence type="ECO:0000313" key="2">
    <source>
        <dbReference type="Proteomes" id="UP000824782"/>
    </source>
</evidence>
<accession>A0AAV6Z7Y3</accession>
<dbReference type="PANTHER" id="PTHR34718:SF2">
    <property type="entry name" value="PHD-TYPE DOMAIN-CONTAINING PROTEIN"/>
    <property type="match status" value="1"/>
</dbReference>
<dbReference type="Gene3D" id="3.40.395.10">
    <property type="entry name" value="Adenoviral Proteinase, Chain A"/>
    <property type="match status" value="1"/>
</dbReference>
<protein>
    <recommendedName>
        <fullName evidence="3">Ubiquitin-like protease family profile domain-containing protein</fullName>
    </recommendedName>
</protein>
<dbReference type="PANTHER" id="PTHR34718">
    <property type="entry name" value="PHD-TYPE DOMAIN-CONTAINING PROTEIN"/>
    <property type="match status" value="1"/>
</dbReference>
<dbReference type="InterPro" id="IPR038765">
    <property type="entry name" value="Papain-like_cys_pep_sf"/>
</dbReference>
<name>A0AAV6Z7Y3_ENGPU</name>
<gene>
    <name evidence="1" type="ORF">GDO81_024549</name>
</gene>
<evidence type="ECO:0000313" key="1">
    <source>
        <dbReference type="EMBL" id="KAG8543494.1"/>
    </source>
</evidence>
<reference evidence="1" key="1">
    <citation type="thesis" date="2020" institute="ProQuest LLC" country="789 East Eisenhower Parkway, Ann Arbor, MI, USA">
        <title>Comparative Genomics and Chromosome Evolution.</title>
        <authorList>
            <person name="Mudd A.B."/>
        </authorList>
    </citation>
    <scope>NUCLEOTIDE SEQUENCE</scope>
    <source>
        <strain evidence="1">237g6f4</strain>
        <tissue evidence="1">Blood</tissue>
    </source>
</reference>
<comment type="caution">
    <text evidence="1">The sequence shown here is derived from an EMBL/GenBank/DDBJ whole genome shotgun (WGS) entry which is preliminary data.</text>
</comment>
<organism evidence="1 2">
    <name type="scientific">Engystomops pustulosus</name>
    <name type="common">Tungara frog</name>
    <name type="synonym">Physalaemus pustulosus</name>
    <dbReference type="NCBI Taxonomy" id="76066"/>
    <lineage>
        <taxon>Eukaryota</taxon>
        <taxon>Metazoa</taxon>
        <taxon>Chordata</taxon>
        <taxon>Craniata</taxon>
        <taxon>Vertebrata</taxon>
        <taxon>Euteleostomi</taxon>
        <taxon>Amphibia</taxon>
        <taxon>Batrachia</taxon>
        <taxon>Anura</taxon>
        <taxon>Neobatrachia</taxon>
        <taxon>Hyloidea</taxon>
        <taxon>Leptodactylidae</taxon>
        <taxon>Leiuperinae</taxon>
        <taxon>Engystomops</taxon>
    </lineage>
</organism>
<dbReference type="SUPFAM" id="SSF54001">
    <property type="entry name" value="Cysteine proteinases"/>
    <property type="match status" value="1"/>
</dbReference>